<dbReference type="PANTHER" id="PTHR43047:SF72">
    <property type="entry name" value="OSMOSENSING HISTIDINE PROTEIN KINASE SLN1"/>
    <property type="match status" value="1"/>
</dbReference>
<dbReference type="SMART" id="SM00388">
    <property type="entry name" value="HisKA"/>
    <property type="match status" value="1"/>
</dbReference>
<evidence type="ECO:0000259" key="13">
    <source>
        <dbReference type="PROSITE" id="PS50109"/>
    </source>
</evidence>
<dbReference type="Gene3D" id="3.30.565.10">
    <property type="entry name" value="Histidine kinase-like ATPase, C-terminal domain"/>
    <property type="match status" value="1"/>
</dbReference>
<dbReference type="InterPro" id="IPR036097">
    <property type="entry name" value="HisK_dim/P_sf"/>
</dbReference>
<keyword evidence="8" id="KW-0418">Kinase</keyword>
<keyword evidence="11" id="KW-0472">Membrane</keyword>
<comment type="caution">
    <text evidence="16">The sequence shown here is derived from an EMBL/GenBank/DDBJ whole genome shotgun (WGS) entry which is preliminary data.</text>
</comment>
<evidence type="ECO:0000256" key="8">
    <source>
        <dbReference type="ARBA" id="ARBA00022777"/>
    </source>
</evidence>
<evidence type="ECO:0000256" key="5">
    <source>
        <dbReference type="ARBA" id="ARBA00022553"/>
    </source>
</evidence>
<keyword evidence="17" id="KW-1185">Reference proteome</keyword>
<gene>
    <name evidence="16" type="ORF">GPY61_18545</name>
</gene>
<dbReference type="SMART" id="SM00448">
    <property type="entry name" value="REC"/>
    <property type="match status" value="1"/>
</dbReference>
<dbReference type="CDD" id="cd17580">
    <property type="entry name" value="REC_2_DhkD-like"/>
    <property type="match status" value="1"/>
</dbReference>
<dbReference type="Gene3D" id="3.30.450.20">
    <property type="entry name" value="PAS domain"/>
    <property type="match status" value="2"/>
</dbReference>
<keyword evidence="9" id="KW-0067">ATP-binding</keyword>
<evidence type="ECO:0000256" key="4">
    <source>
        <dbReference type="ARBA" id="ARBA00022475"/>
    </source>
</evidence>
<feature type="domain" description="PAC" evidence="15">
    <location>
        <begin position="229"/>
        <end position="281"/>
    </location>
</feature>
<dbReference type="InterPro" id="IPR036890">
    <property type="entry name" value="HATPase_C_sf"/>
</dbReference>
<dbReference type="NCBIfam" id="TIGR00229">
    <property type="entry name" value="sensory_box"/>
    <property type="match status" value="1"/>
</dbReference>
<dbReference type="SUPFAM" id="SSF55785">
    <property type="entry name" value="PYP-like sensor domain (PAS domain)"/>
    <property type="match status" value="2"/>
</dbReference>
<dbReference type="PANTHER" id="PTHR43047">
    <property type="entry name" value="TWO-COMPONENT HISTIDINE PROTEIN KINASE"/>
    <property type="match status" value="1"/>
</dbReference>
<evidence type="ECO:0000259" key="15">
    <source>
        <dbReference type="PROSITE" id="PS50113"/>
    </source>
</evidence>
<dbReference type="SUPFAM" id="SSF52172">
    <property type="entry name" value="CheY-like"/>
    <property type="match status" value="1"/>
</dbReference>
<protein>
    <recommendedName>
        <fullName evidence="3">histidine kinase</fullName>
        <ecNumber evidence="3">2.7.13.3</ecNumber>
    </recommendedName>
</protein>
<dbReference type="InterPro" id="IPR003594">
    <property type="entry name" value="HATPase_dom"/>
</dbReference>
<proteinExistence type="predicted"/>
<name>A0A7X3G2T6_9BURK</name>
<dbReference type="GO" id="GO:0000155">
    <property type="term" value="F:phosphorelay sensor kinase activity"/>
    <property type="evidence" value="ECO:0007669"/>
    <property type="project" value="InterPro"/>
</dbReference>
<evidence type="ECO:0000256" key="7">
    <source>
        <dbReference type="ARBA" id="ARBA00022741"/>
    </source>
</evidence>
<dbReference type="Pfam" id="PF02518">
    <property type="entry name" value="HATPase_c"/>
    <property type="match status" value="1"/>
</dbReference>
<reference evidence="16 17" key="1">
    <citation type="submission" date="2019-12" db="EMBL/GenBank/DDBJ databases">
        <authorList>
            <person name="Li C."/>
            <person name="Zhao J."/>
        </authorList>
    </citation>
    <scope>NUCLEOTIDE SEQUENCE [LARGE SCALE GENOMIC DNA]</scope>
    <source>
        <strain evidence="16 17">NEAU-DD11</strain>
    </source>
</reference>
<dbReference type="CDD" id="cd00075">
    <property type="entry name" value="HATPase"/>
    <property type="match status" value="1"/>
</dbReference>
<dbReference type="Pfam" id="PF00072">
    <property type="entry name" value="Response_reg"/>
    <property type="match status" value="1"/>
</dbReference>
<keyword evidence="4" id="KW-1003">Cell membrane</keyword>
<evidence type="ECO:0000256" key="2">
    <source>
        <dbReference type="ARBA" id="ARBA00004236"/>
    </source>
</evidence>
<evidence type="ECO:0000313" key="17">
    <source>
        <dbReference type="Proteomes" id="UP000443353"/>
    </source>
</evidence>
<keyword evidence="5 12" id="KW-0597">Phosphoprotein</keyword>
<comment type="catalytic activity">
    <reaction evidence="1">
        <text>ATP + protein L-histidine = ADP + protein N-phospho-L-histidine.</text>
        <dbReference type="EC" id="2.7.13.3"/>
    </reaction>
</comment>
<dbReference type="SMART" id="SM00387">
    <property type="entry name" value="HATPase_c"/>
    <property type="match status" value="1"/>
</dbReference>
<dbReference type="InterPro" id="IPR013655">
    <property type="entry name" value="PAS_fold_3"/>
</dbReference>
<evidence type="ECO:0000259" key="14">
    <source>
        <dbReference type="PROSITE" id="PS50110"/>
    </source>
</evidence>
<dbReference type="PRINTS" id="PR00344">
    <property type="entry name" value="BCTRLSENSOR"/>
</dbReference>
<dbReference type="FunFam" id="3.30.565.10:FF:000023">
    <property type="entry name" value="PAS domain-containing sensor histidine kinase"/>
    <property type="match status" value="1"/>
</dbReference>
<accession>A0A7X3G2T6</accession>
<comment type="subcellular location">
    <subcellularLocation>
        <location evidence="2">Cell membrane</location>
    </subcellularLocation>
</comment>
<dbReference type="Gene3D" id="1.10.287.130">
    <property type="match status" value="1"/>
</dbReference>
<dbReference type="InterPro" id="IPR035965">
    <property type="entry name" value="PAS-like_dom_sf"/>
</dbReference>
<sequence>MPPHRLSKAPFMLSPALFEAVFTRSPSGHYLLSPTPEATILAVNDAFLQASGRTREELVGVSLFAAFPRNPDDPADTGETVLRRSIARVIATGRPDRLVAQRYPIAVVLPNGATGFEERFWSAVNTPIFGADGTLLCISHTTSDVTDQVRSTAAMAESESRYRALANATADVLYRMSPDWSQLRQLDGRGYLKDTADASRYWIDDYIPVEDQALIHRAIAAAIHAKSTFQLEHRVRRLDGSVGWTYSRAVPMLDARGEIEEWIGAASDITERKLAEEKLRESDRRKDEFLAMLAHELRNPLAPIGAAAALLQRARLDEGLVRKTSEIIGRQVAHMTELIDDLLDVSRVTRGQVELDEAALDMRAIVADAVEQVMPLVRARHQQLDVDVPAQSTPVMGDAKRLVQVLANLLNNAAKYTQEGGRLALAARVRDNEVAVDVVDNGIGMAPELVARAFDLFAQAERTSDRASGGLGLGLALVRSLVELHGGTVACESAGPGQGSRFTVTLPLIAAGAEPAGRRDGAHAAAQESSMSIMVVDDNVDAAETLGLLLEASGHRVSVEHDPLRALERSRTEAPQVCLLDIGLPGMDGYELARRLRAQPSTAHAFLVAITGYGQDSDRRLAAEAGFDRHLVKPIDLDTLRDALAGASRTT</sequence>
<dbReference type="Pfam" id="PF08447">
    <property type="entry name" value="PAS_3"/>
    <property type="match status" value="1"/>
</dbReference>
<evidence type="ECO:0000256" key="9">
    <source>
        <dbReference type="ARBA" id="ARBA00022840"/>
    </source>
</evidence>
<dbReference type="InterPro" id="IPR000014">
    <property type="entry name" value="PAS"/>
</dbReference>
<evidence type="ECO:0000256" key="10">
    <source>
        <dbReference type="ARBA" id="ARBA00023012"/>
    </source>
</evidence>
<feature type="domain" description="Response regulatory" evidence="14">
    <location>
        <begin position="532"/>
        <end position="648"/>
    </location>
</feature>
<dbReference type="InterPro" id="IPR004358">
    <property type="entry name" value="Sig_transdc_His_kin-like_C"/>
</dbReference>
<dbReference type="EMBL" id="WSES01000005">
    <property type="protein sequence ID" value="MVW61934.1"/>
    <property type="molecule type" value="Genomic_DNA"/>
</dbReference>
<evidence type="ECO:0000256" key="3">
    <source>
        <dbReference type="ARBA" id="ARBA00012438"/>
    </source>
</evidence>
<dbReference type="Pfam" id="PF00512">
    <property type="entry name" value="HisKA"/>
    <property type="match status" value="1"/>
</dbReference>
<dbReference type="GO" id="GO:0005524">
    <property type="term" value="F:ATP binding"/>
    <property type="evidence" value="ECO:0007669"/>
    <property type="project" value="UniProtKB-KW"/>
</dbReference>
<keyword evidence="7" id="KW-0547">Nucleotide-binding</keyword>
<dbReference type="EC" id="2.7.13.3" evidence="3"/>
<dbReference type="InterPro" id="IPR001789">
    <property type="entry name" value="Sig_transdc_resp-reg_receiver"/>
</dbReference>
<dbReference type="SUPFAM" id="SSF55874">
    <property type="entry name" value="ATPase domain of HSP90 chaperone/DNA topoisomerase II/histidine kinase"/>
    <property type="match status" value="1"/>
</dbReference>
<dbReference type="AlphaFoldDB" id="A0A7X3G2T6"/>
<dbReference type="PROSITE" id="PS50113">
    <property type="entry name" value="PAC"/>
    <property type="match status" value="1"/>
</dbReference>
<dbReference type="InterPro" id="IPR003661">
    <property type="entry name" value="HisK_dim/P_dom"/>
</dbReference>
<keyword evidence="6" id="KW-0808">Transferase</keyword>
<dbReference type="InterPro" id="IPR000700">
    <property type="entry name" value="PAS-assoc_C"/>
</dbReference>
<dbReference type="CDD" id="cd00130">
    <property type="entry name" value="PAS"/>
    <property type="match status" value="2"/>
</dbReference>
<dbReference type="PROSITE" id="PS50109">
    <property type="entry name" value="HIS_KIN"/>
    <property type="match status" value="1"/>
</dbReference>
<dbReference type="InterPro" id="IPR001610">
    <property type="entry name" value="PAC"/>
</dbReference>
<dbReference type="GO" id="GO:0005886">
    <property type="term" value="C:plasma membrane"/>
    <property type="evidence" value="ECO:0007669"/>
    <property type="project" value="UniProtKB-SubCell"/>
</dbReference>
<evidence type="ECO:0000256" key="11">
    <source>
        <dbReference type="ARBA" id="ARBA00023136"/>
    </source>
</evidence>
<dbReference type="Proteomes" id="UP000443353">
    <property type="component" value="Unassembled WGS sequence"/>
</dbReference>
<dbReference type="SMART" id="SM00086">
    <property type="entry name" value="PAC"/>
    <property type="match status" value="1"/>
</dbReference>
<evidence type="ECO:0000256" key="1">
    <source>
        <dbReference type="ARBA" id="ARBA00000085"/>
    </source>
</evidence>
<dbReference type="SUPFAM" id="SSF47384">
    <property type="entry name" value="Homodimeric domain of signal transducing histidine kinase"/>
    <property type="match status" value="1"/>
</dbReference>
<feature type="domain" description="Histidine kinase" evidence="13">
    <location>
        <begin position="292"/>
        <end position="510"/>
    </location>
</feature>
<dbReference type="InterPro" id="IPR013656">
    <property type="entry name" value="PAS_4"/>
</dbReference>
<evidence type="ECO:0000256" key="12">
    <source>
        <dbReference type="PROSITE-ProRule" id="PRU00169"/>
    </source>
</evidence>
<feature type="modified residue" description="4-aspartylphosphate" evidence="12">
    <location>
        <position position="581"/>
    </location>
</feature>
<dbReference type="GO" id="GO:0009927">
    <property type="term" value="F:histidine phosphotransfer kinase activity"/>
    <property type="evidence" value="ECO:0007669"/>
    <property type="project" value="TreeGrafter"/>
</dbReference>
<keyword evidence="10" id="KW-0902">Two-component regulatory system</keyword>
<evidence type="ECO:0000313" key="16">
    <source>
        <dbReference type="EMBL" id="MVW61934.1"/>
    </source>
</evidence>
<dbReference type="CDD" id="cd00082">
    <property type="entry name" value="HisKA"/>
    <property type="match status" value="1"/>
</dbReference>
<dbReference type="InterPro" id="IPR011006">
    <property type="entry name" value="CheY-like_superfamily"/>
</dbReference>
<dbReference type="Pfam" id="PF08448">
    <property type="entry name" value="PAS_4"/>
    <property type="match status" value="1"/>
</dbReference>
<dbReference type="InterPro" id="IPR005467">
    <property type="entry name" value="His_kinase_dom"/>
</dbReference>
<organism evidence="16 17">
    <name type="scientific">Massilia cellulosiltytica</name>
    <dbReference type="NCBI Taxonomy" id="2683234"/>
    <lineage>
        <taxon>Bacteria</taxon>
        <taxon>Pseudomonadati</taxon>
        <taxon>Pseudomonadota</taxon>
        <taxon>Betaproteobacteria</taxon>
        <taxon>Burkholderiales</taxon>
        <taxon>Oxalobacteraceae</taxon>
        <taxon>Telluria group</taxon>
        <taxon>Massilia</taxon>
    </lineage>
</organism>
<dbReference type="PROSITE" id="PS50110">
    <property type="entry name" value="RESPONSE_REGULATORY"/>
    <property type="match status" value="1"/>
</dbReference>
<dbReference type="Gene3D" id="3.40.50.2300">
    <property type="match status" value="1"/>
</dbReference>
<evidence type="ECO:0000256" key="6">
    <source>
        <dbReference type="ARBA" id="ARBA00022679"/>
    </source>
</evidence>